<proteinExistence type="predicted"/>
<dbReference type="RefSeq" id="WP_344240582.1">
    <property type="nucleotide sequence ID" value="NZ_BAAAHH010000009.1"/>
</dbReference>
<dbReference type="InterPro" id="IPR011008">
    <property type="entry name" value="Dimeric_a/b-barrel"/>
</dbReference>
<keyword evidence="3" id="KW-1185">Reference proteome</keyword>
<dbReference type="EMBL" id="BAAAHH010000009">
    <property type="protein sequence ID" value="GAA0949768.1"/>
    <property type="molecule type" value="Genomic_DNA"/>
</dbReference>
<dbReference type="Proteomes" id="UP001500665">
    <property type="component" value="Unassembled WGS sequence"/>
</dbReference>
<name>A0ABN1QZN1_9ACTN</name>
<accession>A0ABN1QZN1</accession>
<dbReference type="Pfam" id="PF14114">
    <property type="entry name" value="DUF4286"/>
    <property type="match status" value="1"/>
</dbReference>
<organism evidence="2 3">
    <name type="scientific">Actinocorallia libanotica</name>
    <dbReference type="NCBI Taxonomy" id="46162"/>
    <lineage>
        <taxon>Bacteria</taxon>
        <taxon>Bacillati</taxon>
        <taxon>Actinomycetota</taxon>
        <taxon>Actinomycetes</taxon>
        <taxon>Streptosporangiales</taxon>
        <taxon>Thermomonosporaceae</taxon>
        <taxon>Actinocorallia</taxon>
    </lineage>
</organism>
<dbReference type="InterPro" id="IPR025563">
    <property type="entry name" value="DUF4286"/>
</dbReference>
<comment type="caution">
    <text evidence="2">The sequence shown here is derived from an EMBL/GenBank/DDBJ whole genome shotgun (WGS) entry which is preliminary data.</text>
</comment>
<reference evidence="2 3" key="1">
    <citation type="journal article" date="2019" name="Int. J. Syst. Evol. Microbiol.">
        <title>The Global Catalogue of Microorganisms (GCM) 10K type strain sequencing project: providing services to taxonomists for standard genome sequencing and annotation.</title>
        <authorList>
            <consortium name="The Broad Institute Genomics Platform"/>
            <consortium name="The Broad Institute Genome Sequencing Center for Infectious Disease"/>
            <person name="Wu L."/>
            <person name="Ma J."/>
        </authorList>
    </citation>
    <scope>NUCLEOTIDE SEQUENCE [LARGE SCALE GENOMIC DNA]</scope>
    <source>
        <strain evidence="2 3">JCM 10696</strain>
    </source>
</reference>
<gene>
    <name evidence="2" type="ORF">GCM10009550_27540</name>
</gene>
<evidence type="ECO:0000313" key="2">
    <source>
        <dbReference type="EMBL" id="GAA0949768.1"/>
    </source>
</evidence>
<feature type="region of interest" description="Disordered" evidence="1">
    <location>
        <begin position="1"/>
        <end position="20"/>
    </location>
</feature>
<dbReference type="SUPFAM" id="SSF54909">
    <property type="entry name" value="Dimeric alpha+beta barrel"/>
    <property type="match status" value="1"/>
</dbReference>
<evidence type="ECO:0000313" key="3">
    <source>
        <dbReference type="Proteomes" id="UP001500665"/>
    </source>
</evidence>
<sequence>MPKGIMVVQSSPSDPSGEDEYDQWYTEVHIPEVLAVPGFVSARRYRVLGDAEPGRHSHLAVYELEADDLTAPVKELRARSSSSAARPPLGPPPVVTIYELLD</sequence>
<protein>
    <recommendedName>
        <fullName evidence="4">EthD domain-containing protein</fullName>
    </recommendedName>
</protein>
<evidence type="ECO:0008006" key="4">
    <source>
        <dbReference type="Google" id="ProtNLM"/>
    </source>
</evidence>
<dbReference type="Gene3D" id="3.30.70.100">
    <property type="match status" value="1"/>
</dbReference>
<evidence type="ECO:0000256" key="1">
    <source>
        <dbReference type="SAM" id="MobiDB-lite"/>
    </source>
</evidence>